<dbReference type="AlphaFoldDB" id="A0A6J6LD43"/>
<reference evidence="1" key="1">
    <citation type="submission" date="2020-05" db="EMBL/GenBank/DDBJ databases">
        <authorList>
            <person name="Chiriac C."/>
            <person name="Salcher M."/>
            <person name="Ghai R."/>
            <person name="Kavagutti S V."/>
        </authorList>
    </citation>
    <scope>NUCLEOTIDE SEQUENCE</scope>
</reference>
<dbReference type="EMBL" id="CAEZWJ010000035">
    <property type="protein sequence ID" value="CAB4658439.1"/>
    <property type="molecule type" value="Genomic_DNA"/>
</dbReference>
<proteinExistence type="predicted"/>
<protein>
    <submittedName>
        <fullName evidence="1">Unannotated protein</fullName>
    </submittedName>
</protein>
<evidence type="ECO:0000313" key="1">
    <source>
        <dbReference type="EMBL" id="CAB4658439.1"/>
    </source>
</evidence>
<accession>A0A6J6LD43</accession>
<organism evidence="1">
    <name type="scientific">freshwater metagenome</name>
    <dbReference type="NCBI Taxonomy" id="449393"/>
    <lineage>
        <taxon>unclassified sequences</taxon>
        <taxon>metagenomes</taxon>
        <taxon>ecological metagenomes</taxon>
    </lineage>
</organism>
<gene>
    <name evidence="1" type="ORF">UFOPK2214_01071</name>
</gene>
<name>A0A6J6LD43_9ZZZZ</name>
<dbReference type="PROSITE" id="PS51257">
    <property type="entry name" value="PROKAR_LIPOPROTEIN"/>
    <property type="match status" value="1"/>
</dbReference>
<sequence length="140" mass="14822">MKNSARLLTIGLLAVSVSSCSTQILTTTTTLPGITTSTTIATPSGTSLELLEQLGTVIQGLGQAIVDKDGATKNRVVAETNAIWKVLEPQLQESGVDLVEDVSKIVNFVNVSVKRTRPADADKAVRYLALIMESAPTLLQ</sequence>